<dbReference type="Gramene" id="KFK38903">
    <property type="protein sequence ID" value="KFK38903"/>
    <property type="gene ID" value="AALP_AA3G175800"/>
</dbReference>
<name>A0A087H9V1_ARAAL</name>
<protein>
    <recommendedName>
        <fullName evidence="1">F-box domain-containing protein</fullName>
    </recommendedName>
</protein>
<dbReference type="PANTHER" id="PTHR31672">
    <property type="entry name" value="BNACNNG10540D PROTEIN"/>
    <property type="match status" value="1"/>
</dbReference>
<dbReference type="SUPFAM" id="SSF81383">
    <property type="entry name" value="F-box domain"/>
    <property type="match status" value="1"/>
</dbReference>
<dbReference type="OrthoDB" id="1062474at2759"/>
<dbReference type="PANTHER" id="PTHR31672:SF13">
    <property type="entry name" value="F-BOX PROTEIN CPR30-LIKE"/>
    <property type="match status" value="1"/>
</dbReference>
<dbReference type="InterPro" id="IPR001810">
    <property type="entry name" value="F-box_dom"/>
</dbReference>
<organism evidence="2 3">
    <name type="scientific">Arabis alpina</name>
    <name type="common">Alpine rock-cress</name>
    <dbReference type="NCBI Taxonomy" id="50452"/>
    <lineage>
        <taxon>Eukaryota</taxon>
        <taxon>Viridiplantae</taxon>
        <taxon>Streptophyta</taxon>
        <taxon>Embryophyta</taxon>
        <taxon>Tracheophyta</taxon>
        <taxon>Spermatophyta</taxon>
        <taxon>Magnoliopsida</taxon>
        <taxon>eudicotyledons</taxon>
        <taxon>Gunneridae</taxon>
        <taxon>Pentapetalae</taxon>
        <taxon>rosids</taxon>
        <taxon>malvids</taxon>
        <taxon>Brassicales</taxon>
        <taxon>Brassicaceae</taxon>
        <taxon>Arabideae</taxon>
        <taxon>Arabis</taxon>
    </lineage>
</organism>
<feature type="domain" description="F-box" evidence="1">
    <location>
        <begin position="1"/>
        <end position="44"/>
    </location>
</feature>
<evidence type="ECO:0000313" key="2">
    <source>
        <dbReference type="EMBL" id="KFK38903.1"/>
    </source>
</evidence>
<accession>A0A087H9V1</accession>
<dbReference type="InterPro" id="IPR017451">
    <property type="entry name" value="F-box-assoc_interact_dom"/>
</dbReference>
<dbReference type="NCBIfam" id="TIGR01640">
    <property type="entry name" value="F_box_assoc_1"/>
    <property type="match status" value="1"/>
</dbReference>
<gene>
    <name evidence="2" type="ordered locus">AALP_Aa3g175800</name>
</gene>
<dbReference type="OMA" id="NGYFREV"/>
<dbReference type="SMART" id="SM00256">
    <property type="entry name" value="FBOX"/>
    <property type="match status" value="1"/>
</dbReference>
<evidence type="ECO:0000313" key="3">
    <source>
        <dbReference type="Proteomes" id="UP000029120"/>
    </source>
</evidence>
<dbReference type="EMBL" id="CM002871">
    <property type="protein sequence ID" value="KFK38903.1"/>
    <property type="molecule type" value="Genomic_DNA"/>
</dbReference>
<dbReference type="CDD" id="cd22157">
    <property type="entry name" value="F-box_AtFBW1-like"/>
    <property type="match status" value="1"/>
</dbReference>
<dbReference type="Gene3D" id="1.20.1280.50">
    <property type="match status" value="1"/>
</dbReference>
<dbReference type="Pfam" id="PF00646">
    <property type="entry name" value="F-box"/>
    <property type="match status" value="1"/>
</dbReference>
<dbReference type="Pfam" id="PF07734">
    <property type="entry name" value="FBA_1"/>
    <property type="match status" value="2"/>
</dbReference>
<dbReference type="InterPro" id="IPR006527">
    <property type="entry name" value="F-box-assoc_dom_typ1"/>
</dbReference>
<proteinExistence type="predicted"/>
<dbReference type="InterPro" id="IPR036047">
    <property type="entry name" value="F-box-like_dom_sf"/>
</dbReference>
<dbReference type="PROSITE" id="PS50181">
    <property type="entry name" value="FBOX"/>
    <property type="match status" value="1"/>
</dbReference>
<sequence>MNNLPQDLVEEILSRAPVTSLRRVRSTCKKWHTLFKDGTFTKKHLAQTAERKAKGEILAILLMNFKLSMVRINLHESNPSIKTRGNLTSLNDSHKLEIIQVCHCDGLVLCVTEDYTRSVVWNPYTGQTRWISIELIRAHHRGSWYGHALGYDKSSHKVLRFYLDYYTDNCLYDIYDVNSKSRRVIDVTVDWEMDDEHHGQSLKGNTYWYAQDKEDSDIPDTVTLSSVREEQLAAMFHNKNTCAMEIWVTTKIEPHGVSWSKFLAVVMDPLSGTLSCHLGRFIVDKEKKTVFVFDVDKARYTNTAYFIGENGYFREVDLGETTTGNVVLRHALSYVPSSMQINQLA</sequence>
<dbReference type="Proteomes" id="UP000029120">
    <property type="component" value="Chromosome 3"/>
</dbReference>
<dbReference type="AlphaFoldDB" id="A0A087H9V1"/>
<dbReference type="InterPro" id="IPR050796">
    <property type="entry name" value="SCF_F-box_component"/>
</dbReference>
<evidence type="ECO:0000259" key="1">
    <source>
        <dbReference type="PROSITE" id="PS50181"/>
    </source>
</evidence>
<reference evidence="3" key="1">
    <citation type="journal article" date="2015" name="Nat. Plants">
        <title>Genome expansion of Arabis alpina linked with retrotransposition and reduced symmetric DNA methylation.</title>
        <authorList>
            <person name="Willing E.M."/>
            <person name="Rawat V."/>
            <person name="Mandakova T."/>
            <person name="Maumus F."/>
            <person name="James G.V."/>
            <person name="Nordstroem K.J."/>
            <person name="Becker C."/>
            <person name="Warthmann N."/>
            <person name="Chica C."/>
            <person name="Szarzynska B."/>
            <person name="Zytnicki M."/>
            <person name="Albani M.C."/>
            <person name="Kiefer C."/>
            <person name="Bergonzi S."/>
            <person name="Castaings L."/>
            <person name="Mateos J.L."/>
            <person name="Berns M.C."/>
            <person name="Bujdoso N."/>
            <person name="Piofczyk T."/>
            <person name="de Lorenzo L."/>
            <person name="Barrero-Sicilia C."/>
            <person name="Mateos I."/>
            <person name="Piednoel M."/>
            <person name="Hagmann J."/>
            <person name="Chen-Min-Tao R."/>
            <person name="Iglesias-Fernandez R."/>
            <person name="Schuster S.C."/>
            <person name="Alonso-Blanco C."/>
            <person name="Roudier F."/>
            <person name="Carbonero P."/>
            <person name="Paz-Ares J."/>
            <person name="Davis S.J."/>
            <person name="Pecinka A."/>
            <person name="Quesneville H."/>
            <person name="Colot V."/>
            <person name="Lysak M.A."/>
            <person name="Weigel D."/>
            <person name="Coupland G."/>
            <person name="Schneeberger K."/>
        </authorList>
    </citation>
    <scope>NUCLEOTIDE SEQUENCE [LARGE SCALE GENOMIC DNA]</scope>
    <source>
        <strain evidence="3">cv. Pajares</strain>
    </source>
</reference>
<keyword evidence="3" id="KW-1185">Reference proteome</keyword>